<dbReference type="Gene3D" id="3.20.20.80">
    <property type="entry name" value="Glycosidases"/>
    <property type="match status" value="1"/>
</dbReference>
<dbReference type="Proteomes" id="UP000054820">
    <property type="component" value="Unassembled WGS sequence"/>
</dbReference>
<dbReference type="InterPro" id="IPR032719">
    <property type="entry name" value="WbsX"/>
</dbReference>
<feature type="signal peptide" evidence="1">
    <location>
        <begin position="1"/>
        <end position="23"/>
    </location>
</feature>
<dbReference type="OrthoDB" id="9816424at2"/>
<evidence type="ECO:0000313" key="3">
    <source>
        <dbReference type="EMBL" id="STY22671.1"/>
    </source>
</evidence>
<sequence>MVKPIFKLLIILFASCVSSLCFANYLIGTFYWSGWWEKPVPGHYVVNGVDWRPYYPGRQPLIGWYDDQQSEVDNEIILATLGHVGFFTFDWYTDRPSRYPGAEENLNNGVKFFQTSQYKHLMQFSVMYTNDDYFGIKTQSEWQESVAKWITYFQDPQYLKINGKPVFFIFRASSLTSEWGSVANVKAALSDLRQEVAKAGFPGLILGGGLVNPDSDGSNIKSLSELGFDFYFAYNYNNAALPAGPTQYSRYLTLLPQLWNLFKTYSSIPYTPVVVQGYDPRAWDNLKAPYFINRSPGIFNQQLQLAKNFVDQNPTMQIDGQKMIMIYAWNELGNGGELLPDVEDGFNYIYQIGAVFNGMSP</sequence>
<feature type="chain" id="PRO_5016878411" evidence="1">
    <location>
        <begin position="24"/>
        <end position="361"/>
    </location>
</feature>
<evidence type="ECO:0000256" key="1">
    <source>
        <dbReference type="SAM" id="SignalP"/>
    </source>
</evidence>
<dbReference type="EMBL" id="UGOY01000001">
    <property type="protein sequence ID" value="STY22671.1"/>
    <property type="molecule type" value="Genomic_DNA"/>
</dbReference>
<dbReference type="STRING" id="460.Lstg_1830"/>
<dbReference type="EMBL" id="LNYZ01000013">
    <property type="protein sequence ID" value="KTD77473.1"/>
    <property type="molecule type" value="Genomic_DNA"/>
</dbReference>
<dbReference type="Pfam" id="PF14307">
    <property type="entry name" value="Glyco_tran_WbsX"/>
    <property type="match status" value="1"/>
</dbReference>
<reference evidence="3 5" key="2">
    <citation type="submission" date="2018-06" db="EMBL/GenBank/DDBJ databases">
        <authorList>
            <consortium name="Pathogen Informatics"/>
            <person name="Doyle S."/>
        </authorList>
    </citation>
    <scope>NUCLEOTIDE SEQUENCE [LARGE SCALE GENOMIC DNA]</scope>
    <source>
        <strain evidence="3 5">NCTC11991</strain>
    </source>
</reference>
<organism evidence="3 5">
    <name type="scientific">Legionella steigerwaltii</name>
    <dbReference type="NCBI Taxonomy" id="460"/>
    <lineage>
        <taxon>Bacteria</taxon>
        <taxon>Pseudomonadati</taxon>
        <taxon>Pseudomonadota</taxon>
        <taxon>Gammaproteobacteria</taxon>
        <taxon>Legionellales</taxon>
        <taxon>Legionellaceae</taxon>
        <taxon>Legionella</taxon>
    </lineage>
</organism>
<keyword evidence="4" id="KW-1185">Reference proteome</keyword>
<reference evidence="2 4" key="1">
    <citation type="submission" date="2015-11" db="EMBL/GenBank/DDBJ databases">
        <title>Genomic analysis of 38 Legionella species identifies large and diverse effector repertoires.</title>
        <authorList>
            <person name="Burstein D."/>
            <person name="Amaro F."/>
            <person name="Zusman T."/>
            <person name="Lifshitz Z."/>
            <person name="Cohen O."/>
            <person name="Gilbert J.A."/>
            <person name="Pupko T."/>
            <person name="Shuman H.A."/>
            <person name="Segal G."/>
        </authorList>
    </citation>
    <scope>NUCLEOTIDE SEQUENCE [LARGE SCALE GENOMIC DNA]</scope>
    <source>
        <strain evidence="2 4">SC-18-C9</strain>
    </source>
</reference>
<accession>A0A378LF16</accession>
<evidence type="ECO:0000313" key="4">
    <source>
        <dbReference type="Proteomes" id="UP000054820"/>
    </source>
</evidence>
<keyword evidence="1" id="KW-0732">Signal</keyword>
<dbReference type="PANTHER" id="PTHR41244">
    <property type="entry name" value="RHAMNAN SYNTHESIS F"/>
    <property type="match status" value="1"/>
</dbReference>
<proteinExistence type="predicted"/>
<gene>
    <name evidence="2" type="ORF">Lstg_1830</name>
    <name evidence="3" type="ORF">NCTC11991_01260</name>
</gene>
<name>A0A378LF16_9GAMM</name>
<dbReference type="Proteomes" id="UP000255110">
    <property type="component" value="Unassembled WGS sequence"/>
</dbReference>
<dbReference type="PANTHER" id="PTHR41244:SF1">
    <property type="entry name" value="GLYCOSYLTRANSFERASE"/>
    <property type="match status" value="1"/>
</dbReference>
<dbReference type="AlphaFoldDB" id="A0A378LF16"/>
<evidence type="ECO:0000313" key="2">
    <source>
        <dbReference type="EMBL" id="KTD77473.1"/>
    </source>
</evidence>
<dbReference type="RefSeq" id="WP_058477380.1">
    <property type="nucleotide sequence ID" value="NZ_CAAAIO010000018.1"/>
</dbReference>
<protein>
    <submittedName>
        <fullName evidence="3">Uncharacterized protein</fullName>
    </submittedName>
</protein>
<evidence type="ECO:0000313" key="5">
    <source>
        <dbReference type="Proteomes" id="UP000255110"/>
    </source>
</evidence>